<gene>
    <name evidence="1" type="ORF">HPB50_027034</name>
</gene>
<dbReference type="EMBL" id="CM023488">
    <property type="protein sequence ID" value="KAH6924963.1"/>
    <property type="molecule type" value="Genomic_DNA"/>
</dbReference>
<protein>
    <submittedName>
        <fullName evidence="1">Uncharacterized protein</fullName>
    </submittedName>
</protein>
<organism evidence="1 2">
    <name type="scientific">Hyalomma asiaticum</name>
    <name type="common">Tick</name>
    <dbReference type="NCBI Taxonomy" id="266040"/>
    <lineage>
        <taxon>Eukaryota</taxon>
        <taxon>Metazoa</taxon>
        <taxon>Ecdysozoa</taxon>
        <taxon>Arthropoda</taxon>
        <taxon>Chelicerata</taxon>
        <taxon>Arachnida</taxon>
        <taxon>Acari</taxon>
        <taxon>Parasitiformes</taxon>
        <taxon>Ixodida</taxon>
        <taxon>Ixodoidea</taxon>
        <taxon>Ixodidae</taxon>
        <taxon>Hyalomminae</taxon>
        <taxon>Hyalomma</taxon>
    </lineage>
</organism>
<evidence type="ECO:0000313" key="1">
    <source>
        <dbReference type="EMBL" id="KAH6924963.1"/>
    </source>
</evidence>
<keyword evidence="2" id="KW-1185">Reference proteome</keyword>
<sequence length="60" mass="6517">MPPIRDPQVKFIKIFINNEFVDSVSGKTFSTINPSTGAKIADVQEGDKVGIVEVAIARAR</sequence>
<proteinExistence type="predicted"/>
<dbReference type="Proteomes" id="UP000821845">
    <property type="component" value="Chromosome 8"/>
</dbReference>
<evidence type="ECO:0000313" key="2">
    <source>
        <dbReference type="Proteomes" id="UP000821845"/>
    </source>
</evidence>
<name>A0ACB7RUA4_HYAAI</name>
<reference evidence="1" key="1">
    <citation type="submission" date="2020-05" db="EMBL/GenBank/DDBJ databases">
        <title>Large-scale comparative analyses of tick genomes elucidate their genetic diversity and vector capacities.</title>
        <authorList>
            <person name="Jia N."/>
            <person name="Wang J."/>
            <person name="Shi W."/>
            <person name="Du L."/>
            <person name="Sun Y."/>
            <person name="Zhan W."/>
            <person name="Jiang J."/>
            <person name="Wang Q."/>
            <person name="Zhang B."/>
            <person name="Ji P."/>
            <person name="Sakyi L.B."/>
            <person name="Cui X."/>
            <person name="Yuan T."/>
            <person name="Jiang B."/>
            <person name="Yang W."/>
            <person name="Lam T.T.-Y."/>
            <person name="Chang Q."/>
            <person name="Ding S."/>
            <person name="Wang X."/>
            <person name="Zhu J."/>
            <person name="Ruan X."/>
            <person name="Zhao L."/>
            <person name="Wei J."/>
            <person name="Que T."/>
            <person name="Du C."/>
            <person name="Cheng J."/>
            <person name="Dai P."/>
            <person name="Han X."/>
            <person name="Huang E."/>
            <person name="Gao Y."/>
            <person name="Liu J."/>
            <person name="Shao H."/>
            <person name="Ye R."/>
            <person name="Li L."/>
            <person name="Wei W."/>
            <person name="Wang X."/>
            <person name="Wang C."/>
            <person name="Yang T."/>
            <person name="Huo Q."/>
            <person name="Li W."/>
            <person name="Guo W."/>
            <person name="Chen H."/>
            <person name="Zhou L."/>
            <person name="Ni X."/>
            <person name="Tian J."/>
            <person name="Zhou Y."/>
            <person name="Sheng Y."/>
            <person name="Liu T."/>
            <person name="Pan Y."/>
            <person name="Xia L."/>
            <person name="Li J."/>
            <person name="Zhao F."/>
            <person name="Cao W."/>
        </authorList>
    </citation>
    <scope>NUCLEOTIDE SEQUENCE</scope>
    <source>
        <strain evidence="1">Hyas-2018</strain>
    </source>
</reference>
<accession>A0ACB7RUA4</accession>
<comment type="caution">
    <text evidence="1">The sequence shown here is derived from an EMBL/GenBank/DDBJ whole genome shotgun (WGS) entry which is preliminary data.</text>
</comment>